<dbReference type="Pfam" id="PF12796">
    <property type="entry name" value="Ank_2"/>
    <property type="match status" value="1"/>
</dbReference>
<dbReference type="STRING" id="1437425.CSEC_0383"/>
<dbReference type="InterPro" id="IPR036770">
    <property type="entry name" value="Ankyrin_rpt-contain_sf"/>
</dbReference>
<protein>
    <submittedName>
        <fullName evidence="3">Ankyrin repeat-containing protein</fullName>
    </submittedName>
</protein>
<evidence type="ECO:0000313" key="4">
    <source>
        <dbReference type="Proteomes" id="UP000031552"/>
    </source>
</evidence>
<dbReference type="RefSeq" id="WP_041016753.1">
    <property type="nucleotide sequence ID" value="NZ_CCEJ010000003.1"/>
</dbReference>
<reference evidence="3" key="1">
    <citation type="submission" date="2013-12" db="EMBL/GenBank/DDBJ databases">
        <authorList>
            <person name="Linke B."/>
        </authorList>
    </citation>
    <scope>NUCLEOTIDE SEQUENCE [LARGE SCALE GENOMIC DNA]</scope>
    <source>
        <strain evidence="3">CRIB-18</strain>
    </source>
</reference>
<dbReference type="OrthoDB" id="9772065at2"/>
<dbReference type="Pfam" id="PF00023">
    <property type="entry name" value="Ank"/>
    <property type="match status" value="1"/>
</dbReference>
<dbReference type="AlphaFoldDB" id="A0A090D094"/>
<gene>
    <name evidence="3" type="ORF">CSEC_0383</name>
</gene>
<keyword evidence="4" id="KW-1185">Reference proteome</keyword>
<dbReference type="InterPro" id="IPR002110">
    <property type="entry name" value="Ankyrin_rpt"/>
</dbReference>
<dbReference type="Gene3D" id="1.25.40.20">
    <property type="entry name" value="Ankyrin repeat-containing domain"/>
    <property type="match status" value="2"/>
</dbReference>
<reference evidence="3" key="2">
    <citation type="submission" date="2014-09" db="EMBL/GenBank/DDBJ databases">
        <title>Criblamydia sequanensis harbors a mega-plasmid encoding arsenite resistance.</title>
        <authorList>
            <person name="Bertelli C."/>
            <person name="Goesmann A."/>
            <person name="Greub G."/>
        </authorList>
    </citation>
    <scope>NUCLEOTIDE SEQUENCE [LARGE SCALE GENOMIC DNA]</scope>
    <source>
        <strain evidence="3">CRIB-18</strain>
    </source>
</reference>
<comment type="caution">
    <text evidence="3">The sequence shown here is derived from an EMBL/GenBank/DDBJ whole genome shotgun (WGS) entry which is preliminary data.</text>
</comment>
<dbReference type="EMBL" id="CCEJ010000003">
    <property type="protein sequence ID" value="CDR33220.1"/>
    <property type="molecule type" value="Genomic_DNA"/>
</dbReference>
<dbReference type="SMART" id="SM00248">
    <property type="entry name" value="ANK"/>
    <property type="match status" value="4"/>
</dbReference>
<keyword evidence="2" id="KW-0040">ANK repeat</keyword>
<dbReference type="SUPFAM" id="SSF48403">
    <property type="entry name" value="Ankyrin repeat"/>
    <property type="match status" value="1"/>
</dbReference>
<dbReference type="eggNOG" id="COG0666">
    <property type="taxonomic scope" value="Bacteria"/>
</dbReference>
<evidence type="ECO:0000313" key="3">
    <source>
        <dbReference type="EMBL" id="CDR33220.1"/>
    </source>
</evidence>
<dbReference type="Proteomes" id="UP000031552">
    <property type="component" value="Unassembled WGS sequence"/>
</dbReference>
<evidence type="ECO:0000256" key="1">
    <source>
        <dbReference type="ARBA" id="ARBA00022737"/>
    </source>
</evidence>
<sequence length="828" mass="95523">MSYLAWDASKDLFINYNVDSLHVVEKDHEFDQLDFRAKINDRVLHIKVKLQSKDDLQEEDIKETVIDLANQINKLVLESEEKDVFSATFDGHVIQTFQSSWNHEKSLSTKQKFSTKNERIHSFEAEVDLADEELKKVQDLFQTTLSQPDLKKDLDRLFKAFSNKRGFFFSKAALSTRFIQEFIEAFQKIDSPTLRNSVIEIVKQESNDWLPCVLMILESGKKNSSPMSWKSLLACCSDSPELYQEILKRGININAKDPKSGSTLLMAAISMGYKDLALSLVKHCEFDTLFAINKKEESALLMAFRQGYLEIFQEFMKIEGIREGHLEAYLGKDCLQSFLTVAIEFDHLPIVKELLSLKSLDVNRKSRLSHQIPLELAISKNHVEIARELLKNKQTDLNARTSDGSSLLEKAFTRNDSRILEEFFARGDIDIRPLFSLVEAHPRYASIPQMEILSRYFKKESEDFFQTHPAIKMAQLYIQGQQKEAQELLNANLGSNNKAFNITHLLKAGEGLDPFIEKNKTLICKWLLEGQILENLPQEDQIFVLSKFYPKFYQFMDAAGTLSQKGIAIVIESLKNKDMPSIPPEESITLCQDRPDFEDALVKLACNDTDIKEGDVRLFIVNASDDNPHGIANHVTPLFFKRVENAWEIIITDSTTDYSNCKKTDGYCAPLVDIILNMEKYFVEFSVRHIHVNTFWRQTDDRNCFVFAISDLINFTRLGDQFLSSLPKTKQKVHYFRDLPLKWMKTTQSISEIKRYAEMKKSGGESLLMSRRKGKKDETLLENLSRHTKKAASRGNREENFLIEDRSKKYKQMVINRLIANLKEIYKD</sequence>
<keyword evidence="1" id="KW-0677">Repeat</keyword>
<dbReference type="PANTHER" id="PTHR24198:SF165">
    <property type="entry name" value="ANKYRIN REPEAT-CONTAINING PROTEIN-RELATED"/>
    <property type="match status" value="1"/>
</dbReference>
<organism evidence="3 4">
    <name type="scientific">Candidatus Criblamydia sequanensis CRIB-18</name>
    <dbReference type="NCBI Taxonomy" id="1437425"/>
    <lineage>
        <taxon>Bacteria</taxon>
        <taxon>Pseudomonadati</taxon>
        <taxon>Chlamydiota</taxon>
        <taxon>Chlamydiia</taxon>
        <taxon>Parachlamydiales</taxon>
        <taxon>Candidatus Criblamydiaceae</taxon>
        <taxon>Candidatus Criblamydia</taxon>
    </lineage>
</organism>
<accession>A0A090D094</accession>
<dbReference type="PANTHER" id="PTHR24198">
    <property type="entry name" value="ANKYRIN REPEAT AND PROTEIN KINASE DOMAIN-CONTAINING PROTEIN"/>
    <property type="match status" value="1"/>
</dbReference>
<proteinExistence type="predicted"/>
<evidence type="ECO:0000256" key="2">
    <source>
        <dbReference type="ARBA" id="ARBA00023043"/>
    </source>
</evidence>
<name>A0A090D094_9BACT</name>